<evidence type="ECO:0000313" key="1">
    <source>
        <dbReference type="EMBL" id="KZT34277.1"/>
    </source>
</evidence>
<keyword evidence="2" id="KW-1185">Reference proteome</keyword>
<proteinExistence type="predicted"/>
<dbReference type="AlphaFoldDB" id="A0A165ZG78"/>
<evidence type="ECO:0000313" key="2">
    <source>
        <dbReference type="Proteomes" id="UP000076798"/>
    </source>
</evidence>
<organism evidence="1 2">
    <name type="scientific">Sistotremastrum suecicum HHB10207 ss-3</name>
    <dbReference type="NCBI Taxonomy" id="1314776"/>
    <lineage>
        <taxon>Eukaryota</taxon>
        <taxon>Fungi</taxon>
        <taxon>Dikarya</taxon>
        <taxon>Basidiomycota</taxon>
        <taxon>Agaricomycotina</taxon>
        <taxon>Agaricomycetes</taxon>
        <taxon>Sistotremastrales</taxon>
        <taxon>Sistotremastraceae</taxon>
        <taxon>Sistotremastrum</taxon>
    </lineage>
</organism>
<name>A0A165ZG78_9AGAM</name>
<dbReference type="EMBL" id="KV428190">
    <property type="protein sequence ID" value="KZT34277.1"/>
    <property type="molecule type" value="Genomic_DNA"/>
</dbReference>
<reference evidence="1 2" key="1">
    <citation type="journal article" date="2016" name="Mol. Biol. Evol.">
        <title>Comparative Genomics of Early-Diverging Mushroom-Forming Fungi Provides Insights into the Origins of Lignocellulose Decay Capabilities.</title>
        <authorList>
            <person name="Nagy L.G."/>
            <person name="Riley R."/>
            <person name="Tritt A."/>
            <person name="Adam C."/>
            <person name="Daum C."/>
            <person name="Floudas D."/>
            <person name="Sun H."/>
            <person name="Yadav J.S."/>
            <person name="Pangilinan J."/>
            <person name="Larsson K.H."/>
            <person name="Matsuura K."/>
            <person name="Barry K."/>
            <person name="Labutti K."/>
            <person name="Kuo R."/>
            <person name="Ohm R.A."/>
            <person name="Bhattacharya S.S."/>
            <person name="Shirouzu T."/>
            <person name="Yoshinaga Y."/>
            <person name="Martin F.M."/>
            <person name="Grigoriev I.V."/>
            <person name="Hibbett D.S."/>
        </authorList>
    </citation>
    <scope>NUCLEOTIDE SEQUENCE [LARGE SCALE GENOMIC DNA]</scope>
    <source>
        <strain evidence="1 2">HHB10207 ss-3</strain>
    </source>
</reference>
<dbReference type="Proteomes" id="UP000076798">
    <property type="component" value="Unassembled WGS sequence"/>
</dbReference>
<gene>
    <name evidence="1" type="ORF">SISSUDRAFT_297047</name>
</gene>
<sequence>MLSEIPEALISIGVIGVDRCELKLSTPRRKPNRLPSSCVSVDFVRSIFIRSCHAIRGAFHRRHNPGASPPTRSSEFLRPLRPLQSLTLLSILSSIYYATLSFFEPASTVLIRLSYPSKMFSRIERLTTSAVFKIQELLQTP</sequence>
<accession>A0A165ZG78</accession>
<protein>
    <submittedName>
        <fullName evidence="1">Uncharacterized protein</fullName>
    </submittedName>
</protein>